<keyword evidence="1" id="KW-0175">Coiled coil</keyword>
<evidence type="ECO:0000313" key="4">
    <source>
        <dbReference type="Proteomes" id="UP000604825"/>
    </source>
</evidence>
<feature type="compositionally biased region" description="Basic and acidic residues" evidence="2">
    <location>
        <begin position="505"/>
        <end position="514"/>
    </location>
</feature>
<dbReference type="Proteomes" id="UP000604825">
    <property type="component" value="Unassembled WGS sequence"/>
</dbReference>
<sequence>MGSRGKVTDVADAFGVADTMSVGDLFGRKHKTNSGKAADPPVDAGTKKPKQSSEETTLPTCLVSATANVSGPNSRLRSRPEDYGDMRVYSGSSTSGAASSSRVIANVYHRTVGLLPGRVAADFADACASSFTVPEVERDLLKESDSSLAEAVSFHTVSELETAKKQAEEAKAARKTTKEQIEKMHEDFDAYCQRKQEERRRILDDAQKVATIYKEMIQSVGEEKELPRDAPIVDFMGWLADELATLSDHMAIGREYVSMISLRAFAQALTECDCDHVGGVEIKDPLSYWNAPDSAHEAAKRFFEGFWRPGGKDLALLRATMTRGKTLEECAAIKVKVKKFIAARNAKEGAVGSGSGGANASSTPDAGATGTPSEKAAGTPGEEATDTPSEQTCQPRRGRKLGFAVLVWQEDDSCMYMFLNYVSFGAQVPDAGPVPLLDVYPLMIRCGDFCVGGALWFRHREKFPTSSMAGFLRLRFRHMLRKEAALNRFFYLDFDLAVLDERRARREQSQRNRGEASSSGLKDPKDEPADETTLDLDNGRYNFFFHPAGGNV</sequence>
<feature type="compositionally biased region" description="Polar residues" evidence="2">
    <location>
        <begin position="54"/>
        <end position="75"/>
    </location>
</feature>
<feature type="region of interest" description="Disordered" evidence="2">
    <location>
        <begin position="26"/>
        <end position="84"/>
    </location>
</feature>
<dbReference type="AlphaFoldDB" id="A0A811MWW4"/>
<feature type="region of interest" description="Disordered" evidence="2">
    <location>
        <begin position="349"/>
        <end position="395"/>
    </location>
</feature>
<keyword evidence="4" id="KW-1185">Reference proteome</keyword>
<protein>
    <submittedName>
        <fullName evidence="3">Uncharacterized protein</fullName>
    </submittedName>
</protein>
<reference evidence="3" key="1">
    <citation type="submission" date="2020-10" db="EMBL/GenBank/DDBJ databases">
        <authorList>
            <person name="Han B."/>
            <person name="Lu T."/>
            <person name="Zhao Q."/>
            <person name="Huang X."/>
            <person name="Zhao Y."/>
        </authorList>
    </citation>
    <scope>NUCLEOTIDE SEQUENCE</scope>
</reference>
<feature type="region of interest" description="Disordered" evidence="2">
    <location>
        <begin position="505"/>
        <end position="535"/>
    </location>
</feature>
<feature type="coiled-coil region" evidence="1">
    <location>
        <begin position="160"/>
        <end position="187"/>
    </location>
</feature>
<dbReference type="EMBL" id="CAJGYO010000002">
    <property type="protein sequence ID" value="CAD6212004.1"/>
    <property type="molecule type" value="Genomic_DNA"/>
</dbReference>
<organism evidence="3 4">
    <name type="scientific">Miscanthus lutarioriparius</name>
    <dbReference type="NCBI Taxonomy" id="422564"/>
    <lineage>
        <taxon>Eukaryota</taxon>
        <taxon>Viridiplantae</taxon>
        <taxon>Streptophyta</taxon>
        <taxon>Embryophyta</taxon>
        <taxon>Tracheophyta</taxon>
        <taxon>Spermatophyta</taxon>
        <taxon>Magnoliopsida</taxon>
        <taxon>Liliopsida</taxon>
        <taxon>Poales</taxon>
        <taxon>Poaceae</taxon>
        <taxon>PACMAD clade</taxon>
        <taxon>Panicoideae</taxon>
        <taxon>Andropogonodae</taxon>
        <taxon>Andropogoneae</taxon>
        <taxon>Saccharinae</taxon>
        <taxon>Miscanthus</taxon>
    </lineage>
</organism>
<evidence type="ECO:0000313" key="3">
    <source>
        <dbReference type="EMBL" id="CAD6212004.1"/>
    </source>
</evidence>
<proteinExistence type="predicted"/>
<comment type="caution">
    <text evidence="3">The sequence shown here is derived from an EMBL/GenBank/DDBJ whole genome shotgun (WGS) entry which is preliminary data.</text>
</comment>
<gene>
    <name evidence="3" type="ORF">NCGR_LOCUS7812</name>
</gene>
<evidence type="ECO:0000256" key="1">
    <source>
        <dbReference type="SAM" id="Coils"/>
    </source>
</evidence>
<name>A0A811MWW4_9POAL</name>
<evidence type="ECO:0000256" key="2">
    <source>
        <dbReference type="SAM" id="MobiDB-lite"/>
    </source>
</evidence>
<accession>A0A811MWW4</accession>